<accession>A0A8R1YIL2</accession>
<name>A0A2A6BRP0_PRIPA</name>
<protein>
    <submittedName>
        <fullName evidence="1">Uncharacterized protein</fullName>
    </submittedName>
</protein>
<keyword evidence="2" id="KW-1185">Reference proteome</keyword>
<evidence type="ECO:0000313" key="1">
    <source>
        <dbReference type="EnsemblMetazoa" id="PPA30535.1"/>
    </source>
</evidence>
<reference evidence="1" key="2">
    <citation type="submission" date="2022-06" db="UniProtKB">
        <authorList>
            <consortium name="EnsemblMetazoa"/>
        </authorList>
    </citation>
    <scope>IDENTIFICATION</scope>
    <source>
        <strain evidence="1">PS312</strain>
    </source>
</reference>
<reference evidence="2" key="1">
    <citation type="journal article" date="2008" name="Nat. Genet.">
        <title>The Pristionchus pacificus genome provides a unique perspective on nematode lifestyle and parasitism.</title>
        <authorList>
            <person name="Dieterich C."/>
            <person name="Clifton S.W."/>
            <person name="Schuster L.N."/>
            <person name="Chinwalla A."/>
            <person name="Delehaunty K."/>
            <person name="Dinkelacker I."/>
            <person name="Fulton L."/>
            <person name="Fulton R."/>
            <person name="Godfrey J."/>
            <person name="Minx P."/>
            <person name="Mitreva M."/>
            <person name="Roeseler W."/>
            <person name="Tian H."/>
            <person name="Witte H."/>
            <person name="Yang S.P."/>
            <person name="Wilson R.K."/>
            <person name="Sommer R.J."/>
        </authorList>
    </citation>
    <scope>NUCLEOTIDE SEQUENCE [LARGE SCALE GENOMIC DNA]</scope>
    <source>
        <strain evidence="2">PS312</strain>
    </source>
</reference>
<organism evidence="1 2">
    <name type="scientific">Pristionchus pacificus</name>
    <name type="common">Parasitic nematode worm</name>
    <dbReference type="NCBI Taxonomy" id="54126"/>
    <lineage>
        <taxon>Eukaryota</taxon>
        <taxon>Metazoa</taxon>
        <taxon>Ecdysozoa</taxon>
        <taxon>Nematoda</taxon>
        <taxon>Chromadorea</taxon>
        <taxon>Rhabditida</taxon>
        <taxon>Rhabditina</taxon>
        <taxon>Diplogasteromorpha</taxon>
        <taxon>Diplogasteroidea</taxon>
        <taxon>Neodiplogasteridae</taxon>
        <taxon>Pristionchus</taxon>
    </lineage>
</organism>
<dbReference type="EnsemblMetazoa" id="PPA30535.1">
    <property type="protein sequence ID" value="PPA30535.1"/>
    <property type="gene ID" value="WBGene00203403"/>
</dbReference>
<dbReference type="PANTHER" id="PTHR35182:SF1">
    <property type="entry name" value="COLD-SHOCK PROTEIN-RELATED"/>
    <property type="match status" value="1"/>
</dbReference>
<accession>A0A2A6BRP0</accession>
<sequence length="131" mass="14386">MLASRLLVLAAAALCAPSPAKFVLSTMEGEEGKWGGRFVLDLRSDQWTRYLKNGQTHTLRICGYDPVPNCGKWVDKTGKVCASGVLIKRHGNRVELELSNKSIIADSGEYQLGGKYSRLFVIVEVTKKKSG</sequence>
<dbReference type="AlphaFoldDB" id="A0A2A6BRP0"/>
<dbReference type="Proteomes" id="UP000005239">
    <property type="component" value="Unassembled WGS sequence"/>
</dbReference>
<proteinExistence type="predicted"/>
<dbReference type="PANTHER" id="PTHR35182">
    <property type="entry name" value="PROTEIN CBG13762"/>
    <property type="match status" value="1"/>
</dbReference>
<evidence type="ECO:0000313" key="2">
    <source>
        <dbReference type="Proteomes" id="UP000005239"/>
    </source>
</evidence>
<gene>
    <name evidence="1" type="primary">WBGene00203403</name>
</gene>